<feature type="transmembrane region" description="Helical" evidence="1">
    <location>
        <begin position="23"/>
        <end position="48"/>
    </location>
</feature>
<proteinExistence type="predicted"/>
<name>A0ABZ2ZZB5_9MICC</name>
<organism evidence="2 3">
    <name type="scientific">Arthrobacter citreus</name>
    <dbReference type="NCBI Taxonomy" id="1670"/>
    <lineage>
        <taxon>Bacteria</taxon>
        <taxon>Bacillati</taxon>
        <taxon>Actinomycetota</taxon>
        <taxon>Actinomycetes</taxon>
        <taxon>Micrococcales</taxon>
        <taxon>Micrococcaceae</taxon>
        <taxon>Arthrobacter</taxon>
    </lineage>
</organism>
<dbReference type="RefSeq" id="WP_342024130.1">
    <property type="nucleotide sequence ID" value="NZ_CP151657.1"/>
</dbReference>
<reference evidence="2 3" key="1">
    <citation type="submission" date="2024-04" db="EMBL/GenBank/DDBJ databases">
        <title>Arthrobacter sp. from Plains bison fecal sample.</title>
        <authorList>
            <person name="Ruzzini A."/>
        </authorList>
    </citation>
    <scope>NUCLEOTIDE SEQUENCE [LARGE SCALE GENOMIC DNA]</scope>
    <source>
        <strain evidence="2 3">EINP1</strain>
    </source>
</reference>
<feature type="transmembrane region" description="Helical" evidence="1">
    <location>
        <begin position="88"/>
        <end position="106"/>
    </location>
</feature>
<evidence type="ECO:0000313" key="2">
    <source>
        <dbReference type="EMBL" id="WZP16520.1"/>
    </source>
</evidence>
<sequence>MSGTFWALQSEEETPEHKVRTPLWAWIVTIIDVLIVLSVIPVVILVIVPFFFVYYVYLASLLVWIAPALIAANVALFIWALRRRAAGNAALSILGVFFAVISWVVLKLWEMPIIIFGIPF</sequence>
<keyword evidence="1" id="KW-0812">Transmembrane</keyword>
<feature type="transmembrane region" description="Helical" evidence="1">
    <location>
        <begin position="54"/>
        <end position="81"/>
    </location>
</feature>
<dbReference type="Proteomes" id="UP001448858">
    <property type="component" value="Chromosome"/>
</dbReference>
<accession>A0ABZ2ZZB5</accession>
<gene>
    <name evidence="2" type="ORF">AAE021_02710</name>
</gene>
<keyword evidence="3" id="KW-1185">Reference proteome</keyword>
<dbReference type="EMBL" id="CP151657">
    <property type="protein sequence ID" value="WZP16520.1"/>
    <property type="molecule type" value="Genomic_DNA"/>
</dbReference>
<evidence type="ECO:0000256" key="1">
    <source>
        <dbReference type="SAM" id="Phobius"/>
    </source>
</evidence>
<keyword evidence="1" id="KW-1133">Transmembrane helix</keyword>
<evidence type="ECO:0000313" key="3">
    <source>
        <dbReference type="Proteomes" id="UP001448858"/>
    </source>
</evidence>
<protein>
    <submittedName>
        <fullName evidence="2">Uncharacterized protein</fullName>
    </submittedName>
</protein>
<keyword evidence="1" id="KW-0472">Membrane</keyword>